<dbReference type="Proteomes" id="UP001642483">
    <property type="component" value="Unassembled WGS sequence"/>
</dbReference>
<evidence type="ECO:0000259" key="3">
    <source>
        <dbReference type="PROSITE" id="PS51747"/>
    </source>
</evidence>
<dbReference type="InterPro" id="IPR002125">
    <property type="entry name" value="CMP_dCMP_dom"/>
</dbReference>
<accession>A0ABP0GLL9</accession>
<evidence type="ECO:0000256" key="2">
    <source>
        <dbReference type="ARBA" id="ARBA00022801"/>
    </source>
</evidence>
<name>A0ABP0GLL9_CLALP</name>
<organism evidence="4 5">
    <name type="scientific">Clavelina lepadiformis</name>
    <name type="common">Light-bulb sea squirt</name>
    <name type="synonym">Ascidia lepadiformis</name>
    <dbReference type="NCBI Taxonomy" id="159417"/>
    <lineage>
        <taxon>Eukaryota</taxon>
        <taxon>Metazoa</taxon>
        <taxon>Chordata</taxon>
        <taxon>Tunicata</taxon>
        <taxon>Ascidiacea</taxon>
        <taxon>Aplousobranchia</taxon>
        <taxon>Clavelinidae</taxon>
        <taxon>Clavelina</taxon>
    </lineage>
</organism>
<proteinExistence type="predicted"/>
<keyword evidence="2" id="KW-0378">Hydrolase</keyword>
<dbReference type="EMBL" id="CAWYQH010000130">
    <property type="protein sequence ID" value="CAK8692278.1"/>
    <property type="molecule type" value="Genomic_DNA"/>
</dbReference>
<evidence type="ECO:0000256" key="1">
    <source>
        <dbReference type="ARBA" id="ARBA00001947"/>
    </source>
</evidence>
<gene>
    <name evidence="4" type="ORF">CVLEPA_LOCUS24998</name>
</gene>
<dbReference type="InterPro" id="IPR016193">
    <property type="entry name" value="Cytidine_deaminase-like"/>
</dbReference>
<dbReference type="SUPFAM" id="SSF53927">
    <property type="entry name" value="Cytidine deaminase-like"/>
    <property type="match status" value="1"/>
</dbReference>
<dbReference type="Gene3D" id="3.40.140.10">
    <property type="entry name" value="Cytidine Deaminase, domain 2"/>
    <property type="match status" value="2"/>
</dbReference>
<dbReference type="CDD" id="cd01285">
    <property type="entry name" value="nucleoside_deaminase"/>
    <property type="match status" value="1"/>
</dbReference>
<dbReference type="PANTHER" id="PTHR11079:SF149">
    <property type="entry name" value="TRNA-SPECIFIC ADENOSINE DEAMINASE 2"/>
    <property type="match status" value="1"/>
</dbReference>
<comment type="cofactor">
    <cofactor evidence="1">
        <name>Zn(2+)</name>
        <dbReference type="ChEBI" id="CHEBI:29105"/>
    </cofactor>
</comment>
<sequence length="156" mass="17674">MHEKWMEKCFEYAEDALQQGEVPVGCIIVYKNEEIIGKGKNQVNKTKNATRHAEMVAVDDAISHVQKKYDELPEKALRTANIPTVYYGCSNERFGGCGSVLNIHKDERLQQSLGPTLHCIGGQQAHRAVQLLKDFYQQENPNAPIPANRNFLDFDK</sequence>
<evidence type="ECO:0000313" key="5">
    <source>
        <dbReference type="Proteomes" id="UP001642483"/>
    </source>
</evidence>
<dbReference type="PROSITE" id="PS51747">
    <property type="entry name" value="CYT_DCMP_DEAMINASES_2"/>
    <property type="match status" value="1"/>
</dbReference>
<keyword evidence="5" id="KW-1185">Reference proteome</keyword>
<evidence type="ECO:0000313" key="4">
    <source>
        <dbReference type="EMBL" id="CAK8692278.1"/>
    </source>
</evidence>
<feature type="domain" description="CMP/dCMP-type deaminase" evidence="3">
    <location>
        <begin position="1"/>
        <end position="116"/>
    </location>
</feature>
<dbReference type="PANTHER" id="PTHR11079">
    <property type="entry name" value="CYTOSINE DEAMINASE FAMILY MEMBER"/>
    <property type="match status" value="1"/>
</dbReference>
<reference evidence="4 5" key="1">
    <citation type="submission" date="2024-02" db="EMBL/GenBank/DDBJ databases">
        <authorList>
            <person name="Daric V."/>
            <person name="Darras S."/>
        </authorList>
    </citation>
    <scope>NUCLEOTIDE SEQUENCE [LARGE SCALE GENOMIC DNA]</scope>
</reference>
<dbReference type="Pfam" id="PF00383">
    <property type="entry name" value="dCMP_cyt_deam_1"/>
    <property type="match status" value="1"/>
</dbReference>
<comment type="caution">
    <text evidence="4">The sequence shown here is derived from an EMBL/GenBank/DDBJ whole genome shotgun (WGS) entry which is preliminary data.</text>
</comment>
<protein>
    <recommendedName>
        <fullName evidence="3">CMP/dCMP-type deaminase domain-containing protein</fullName>
    </recommendedName>
</protein>